<dbReference type="EMBL" id="MCGR01000006">
    <property type="protein sequence ID" value="ORY89441.1"/>
    <property type="molecule type" value="Genomic_DNA"/>
</dbReference>
<proteinExistence type="predicted"/>
<reference evidence="2 3" key="1">
    <citation type="submission" date="2016-07" db="EMBL/GenBank/DDBJ databases">
        <title>Pervasive Adenine N6-methylation of Active Genes in Fungi.</title>
        <authorList>
            <consortium name="DOE Joint Genome Institute"/>
            <person name="Mondo S.J."/>
            <person name="Dannebaum R.O."/>
            <person name="Kuo R.C."/>
            <person name="Labutti K."/>
            <person name="Haridas S."/>
            <person name="Kuo A."/>
            <person name="Salamov A."/>
            <person name="Ahrendt S.R."/>
            <person name="Lipzen A."/>
            <person name="Sullivan W."/>
            <person name="Andreopoulos W.B."/>
            <person name="Clum A."/>
            <person name="Lindquist E."/>
            <person name="Daum C."/>
            <person name="Ramamoorthy G.K."/>
            <person name="Gryganskyi A."/>
            <person name="Culley D."/>
            <person name="Magnuson J.K."/>
            <person name="James T.Y."/>
            <person name="O'Malley M.A."/>
            <person name="Stajich J.E."/>
            <person name="Spatafora J.W."/>
            <person name="Visel A."/>
            <person name="Grigoriev I.V."/>
        </authorList>
    </citation>
    <scope>NUCLEOTIDE SEQUENCE [LARGE SCALE GENOMIC DNA]</scope>
    <source>
        <strain evidence="2 3">62-1032</strain>
    </source>
</reference>
<dbReference type="InParanoid" id="A0A1Y2G1N2"/>
<sequence>MVYYVCPNCSNRSDSYDESMRHYSQFTRVQGTVTAQAAAERATAAEEGDQPAVAVNEVQCASRFPSQPSLVSLAASPLPDDSTIRTVPRLPPTHVVLSSLSTLSIPPPHSSVGTSDPPCPFANTEPSNAELSPPFPPPFLIVLGLPSRYGRTGARRWMRRRSQPAAKGQG</sequence>
<evidence type="ECO:0000313" key="3">
    <source>
        <dbReference type="Proteomes" id="UP000193467"/>
    </source>
</evidence>
<evidence type="ECO:0000256" key="1">
    <source>
        <dbReference type="SAM" id="MobiDB-lite"/>
    </source>
</evidence>
<dbReference type="AlphaFoldDB" id="A0A1Y2G1N2"/>
<dbReference type="Proteomes" id="UP000193467">
    <property type="component" value="Unassembled WGS sequence"/>
</dbReference>
<gene>
    <name evidence="2" type="ORF">BCR35DRAFT_350428</name>
</gene>
<keyword evidence="3" id="KW-1185">Reference proteome</keyword>
<name>A0A1Y2G1N2_9BASI</name>
<protein>
    <submittedName>
        <fullName evidence="2">Uncharacterized protein</fullName>
    </submittedName>
</protein>
<accession>A0A1Y2G1N2</accession>
<comment type="caution">
    <text evidence="2">The sequence shown here is derived from an EMBL/GenBank/DDBJ whole genome shotgun (WGS) entry which is preliminary data.</text>
</comment>
<feature type="region of interest" description="Disordered" evidence="1">
    <location>
        <begin position="107"/>
        <end position="133"/>
    </location>
</feature>
<evidence type="ECO:0000313" key="2">
    <source>
        <dbReference type="EMBL" id="ORY89441.1"/>
    </source>
</evidence>
<organism evidence="2 3">
    <name type="scientific">Leucosporidium creatinivorum</name>
    <dbReference type="NCBI Taxonomy" id="106004"/>
    <lineage>
        <taxon>Eukaryota</taxon>
        <taxon>Fungi</taxon>
        <taxon>Dikarya</taxon>
        <taxon>Basidiomycota</taxon>
        <taxon>Pucciniomycotina</taxon>
        <taxon>Microbotryomycetes</taxon>
        <taxon>Leucosporidiales</taxon>
        <taxon>Leucosporidium</taxon>
    </lineage>
</organism>